<dbReference type="REBASE" id="260002">
    <property type="entry name" value="S.MpsSph1ORF527P"/>
</dbReference>
<dbReference type="PANTHER" id="PTHR30408">
    <property type="entry name" value="TYPE-1 RESTRICTION ENZYME ECOKI SPECIFICITY PROTEIN"/>
    <property type="match status" value="1"/>
</dbReference>
<dbReference type="GO" id="GO:0004519">
    <property type="term" value="F:endonuclease activity"/>
    <property type="evidence" value="ECO:0007669"/>
    <property type="project" value="UniProtKB-KW"/>
</dbReference>
<organism evidence="5 6">
    <name type="scientific">Methylovulum psychrotolerans</name>
    <dbReference type="NCBI Taxonomy" id="1704499"/>
    <lineage>
        <taxon>Bacteria</taxon>
        <taxon>Pseudomonadati</taxon>
        <taxon>Pseudomonadota</taxon>
        <taxon>Gammaproteobacteria</taxon>
        <taxon>Methylococcales</taxon>
        <taxon>Methylococcaceae</taxon>
        <taxon>Methylovulum</taxon>
    </lineage>
</organism>
<feature type="domain" description="Type I restriction modification DNA specificity" evidence="4">
    <location>
        <begin position="69"/>
        <end position="216"/>
    </location>
</feature>
<evidence type="ECO:0000313" key="5">
    <source>
        <dbReference type="EMBL" id="POZ53505.1"/>
    </source>
</evidence>
<evidence type="ECO:0000259" key="4">
    <source>
        <dbReference type="Pfam" id="PF01420"/>
    </source>
</evidence>
<name>A0A2S5CRS3_9GAMM</name>
<comment type="caution">
    <text evidence="5">The sequence shown here is derived from an EMBL/GenBank/DDBJ whole genome shotgun (WGS) entry which is preliminary data.</text>
</comment>
<keyword evidence="5" id="KW-0255">Endonuclease</keyword>
<protein>
    <submittedName>
        <fullName evidence="5">Restriction endonuclease subunit S</fullName>
    </submittedName>
</protein>
<evidence type="ECO:0000256" key="3">
    <source>
        <dbReference type="ARBA" id="ARBA00023125"/>
    </source>
</evidence>
<dbReference type="InterPro" id="IPR000055">
    <property type="entry name" value="Restrct_endonuc_typeI_TRD"/>
</dbReference>
<dbReference type="SUPFAM" id="SSF116734">
    <property type="entry name" value="DNA methylase specificity domain"/>
    <property type="match status" value="2"/>
</dbReference>
<dbReference type="PANTHER" id="PTHR30408:SF13">
    <property type="entry name" value="TYPE I RESTRICTION ENZYME HINDI SPECIFICITY SUBUNIT"/>
    <property type="match status" value="1"/>
</dbReference>
<dbReference type="EMBL" id="PGFZ01000001">
    <property type="protein sequence ID" value="POZ53505.1"/>
    <property type="molecule type" value="Genomic_DNA"/>
</dbReference>
<accession>A0A2S5CRS3</accession>
<dbReference type="Proteomes" id="UP000237423">
    <property type="component" value="Unassembled WGS sequence"/>
</dbReference>
<keyword evidence="3" id="KW-0238">DNA-binding</keyword>
<dbReference type="GO" id="GO:0009307">
    <property type="term" value="P:DNA restriction-modification system"/>
    <property type="evidence" value="ECO:0007669"/>
    <property type="project" value="UniProtKB-KW"/>
</dbReference>
<dbReference type="AlphaFoldDB" id="A0A2S5CRS3"/>
<sequence length="466" mass="50666">MSLGEDKTVGRVSDSVSRLASELRRYWESAGGQIPSDWSIVPLESLLRDSKSIAVGVMYPGPDTPSGIPLIKVGDIKDGSIPLKPTYCVSEKTNEEHKRTQLVGDELLITLVGNPGECVVVKPSMAGWNPARAIAVIRLHDPSIRIYLKTVLESAASRHLIDAVLNTTVQKTLNLKDIRKLPIPMPPSNTIKNISAIADVLTNRIALLRETNATLEAIAQALFKSWFVDFDLVHAKQQGREPEGMDADTAALFPDGFEESELGLVPRGWRIGNLANLAKLNPESWKANKHPDTVAYIDLANTKDNEIAAIIDYQFDEAPSRARRSLSNGDTIIGTVRPGNRSFAFIHGATSNLTASTGFAVLRPKTSQNTEFVYLAATQDSSIEYLAHVADGGAYPAVRPEVVSGIQCVLPSNEIMQAFHGITSELLISIVENQQQAQTLTSLRDTLLPRLISGHLRLPDAEEAAA</sequence>
<dbReference type="Pfam" id="PF01420">
    <property type="entry name" value="Methylase_S"/>
    <property type="match status" value="1"/>
</dbReference>
<dbReference type="RefSeq" id="WP_103973200.1">
    <property type="nucleotide sequence ID" value="NZ_PGFZ01000001.1"/>
</dbReference>
<evidence type="ECO:0000256" key="2">
    <source>
        <dbReference type="ARBA" id="ARBA00022747"/>
    </source>
</evidence>
<dbReference type="InterPro" id="IPR044946">
    <property type="entry name" value="Restrct_endonuc_typeI_TRD_sf"/>
</dbReference>
<keyword evidence="2" id="KW-0680">Restriction system</keyword>
<dbReference type="GO" id="GO:0003677">
    <property type="term" value="F:DNA binding"/>
    <property type="evidence" value="ECO:0007669"/>
    <property type="project" value="UniProtKB-KW"/>
</dbReference>
<dbReference type="CDD" id="cd17256">
    <property type="entry name" value="RMtype1_S_EcoJA65PI-TRD1-CR1_like"/>
    <property type="match status" value="1"/>
</dbReference>
<gene>
    <name evidence="5" type="ORF">AADEFJLK_00531</name>
</gene>
<proteinExistence type="inferred from homology"/>
<comment type="similarity">
    <text evidence="1">Belongs to the type-I restriction system S methylase family.</text>
</comment>
<keyword evidence="5" id="KW-0378">Hydrolase</keyword>
<dbReference type="Gene3D" id="3.90.220.20">
    <property type="entry name" value="DNA methylase specificity domains"/>
    <property type="match status" value="2"/>
</dbReference>
<evidence type="ECO:0000313" key="6">
    <source>
        <dbReference type="Proteomes" id="UP000237423"/>
    </source>
</evidence>
<keyword evidence="5" id="KW-0540">Nuclease</keyword>
<dbReference type="InterPro" id="IPR052021">
    <property type="entry name" value="Type-I_RS_S_subunit"/>
</dbReference>
<reference evidence="5 6" key="1">
    <citation type="submission" date="2017-11" db="EMBL/GenBank/DDBJ databases">
        <title>Draft Genome Sequence of Methylobacter psychrotolerans Sph1T, an Obligate Methanotroph from Low-Temperature Environments.</title>
        <authorList>
            <person name="Oshkin I.Y."/>
            <person name="Miroshnikov K."/>
            <person name="Belova S.E."/>
            <person name="Korzhenkov A."/>
            <person name="Toshchakov S.V."/>
            <person name="Dedysh S.N."/>
        </authorList>
    </citation>
    <scope>NUCLEOTIDE SEQUENCE [LARGE SCALE GENOMIC DNA]</scope>
    <source>
        <strain evidence="5 6">Sph1</strain>
    </source>
</reference>
<evidence type="ECO:0000256" key="1">
    <source>
        <dbReference type="ARBA" id="ARBA00010923"/>
    </source>
</evidence>